<dbReference type="EMBL" id="AP019297">
    <property type="protein sequence ID" value="BBG92361.1"/>
    <property type="molecule type" value="Genomic_DNA"/>
</dbReference>
<evidence type="ECO:0000256" key="2">
    <source>
        <dbReference type="ARBA" id="ARBA00009809"/>
    </source>
</evidence>
<organism evidence="6">
    <name type="scientific">Prunus dulcis</name>
    <name type="common">Almond</name>
    <name type="synonym">Amygdalus dulcis</name>
    <dbReference type="NCBI Taxonomy" id="3755"/>
    <lineage>
        <taxon>Eukaryota</taxon>
        <taxon>Viridiplantae</taxon>
        <taxon>Streptophyta</taxon>
        <taxon>Embryophyta</taxon>
        <taxon>Tracheophyta</taxon>
        <taxon>Spermatophyta</taxon>
        <taxon>Magnoliopsida</taxon>
        <taxon>eudicotyledons</taxon>
        <taxon>Gunneridae</taxon>
        <taxon>Pentapetalae</taxon>
        <taxon>rosids</taxon>
        <taxon>fabids</taxon>
        <taxon>Rosales</taxon>
        <taxon>Rosaceae</taxon>
        <taxon>Amygdaloideae</taxon>
        <taxon>Amygdaleae</taxon>
        <taxon>Prunus</taxon>
    </lineage>
</organism>
<accession>A0A4Y1QKP5</accession>
<comment type="similarity">
    <text evidence="2">Belongs to the glycosyl hydrolase 35 family.</text>
</comment>
<dbReference type="AlphaFoldDB" id="A0A4Y1QKP5"/>
<evidence type="ECO:0000256" key="1">
    <source>
        <dbReference type="ARBA" id="ARBA00001412"/>
    </source>
</evidence>
<dbReference type="GO" id="GO:0005975">
    <property type="term" value="P:carbohydrate metabolic process"/>
    <property type="evidence" value="ECO:0007669"/>
    <property type="project" value="InterPro"/>
</dbReference>
<protein>
    <recommendedName>
        <fullName evidence="3">beta-galactosidase</fullName>
        <ecNumber evidence="3">3.2.1.23</ecNumber>
    </recommendedName>
</protein>
<evidence type="ECO:0000259" key="5">
    <source>
        <dbReference type="Pfam" id="PF17834"/>
    </source>
</evidence>
<dbReference type="GO" id="GO:0004565">
    <property type="term" value="F:beta-galactosidase activity"/>
    <property type="evidence" value="ECO:0007669"/>
    <property type="project" value="UniProtKB-EC"/>
</dbReference>
<dbReference type="InterPro" id="IPR017853">
    <property type="entry name" value="GH"/>
</dbReference>
<feature type="domain" description="Beta-galactosidase beta-sandwich" evidence="5">
    <location>
        <begin position="71"/>
        <end position="125"/>
    </location>
</feature>
<dbReference type="InterPro" id="IPR001944">
    <property type="entry name" value="Glycoside_Hdrlase_35"/>
</dbReference>
<evidence type="ECO:0000313" key="6">
    <source>
        <dbReference type="EMBL" id="BBG92361.1"/>
    </source>
</evidence>
<dbReference type="Gene3D" id="3.20.20.80">
    <property type="entry name" value="Glycosidases"/>
    <property type="match status" value="1"/>
</dbReference>
<gene>
    <name evidence="6" type="ORF">Prudu_000079</name>
</gene>
<feature type="domain" description="Glycoside hydrolase 35 catalytic" evidence="4">
    <location>
        <begin position="1"/>
        <end position="46"/>
    </location>
</feature>
<dbReference type="Pfam" id="PF17834">
    <property type="entry name" value="GHD"/>
    <property type="match status" value="1"/>
</dbReference>
<dbReference type="Pfam" id="PF01301">
    <property type="entry name" value="Glyco_hydro_35"/>
    <property type="match status" value="1"/>
</dbReference>
<proteinExistence type="inferred from homology"/>
<dbReference type="InterPro" id="IPR041392">
    <property type="entry name" value="GHD"/>
</dbReference>
<dbReference type="InterPro" id="IPR008979">
    <property type="entry name" value="Galactose-bd-like_sf"/>
</dbReference>
<name>A0A4Y1QKP5_PRUDU</name>
<comment type="catalytic activity">
    <reaction evidence="1">
        <text>Hydrolysis of terminal non-reducing beta-D-galactose residues in beta-D-galactosides.</text>
        <dbReference type="EC" id="3.2.1.23"/>
    </reaction>
</comment>
<sequence length="273" mass="30758">MYHGGTNFGRTSAIFTTTRYYDEAPLDEYGLPRDPKWSHLRDLHKALRLSRKSMLWGVPGVQKMSADTEVYFYEMPATDICAAFLTNNNLTTEATVSWRGQDYYLPPHSVSILPDCKTIVFNTQTIVAQHNSRNFVRSTVANNHKWMKYAEPIPSTLQVPVNNPTPLELYTLLKDTSDYAWYTTSLALNPQDLPRKESIQPVLRIASLGHALHLFVNGEYIGFGHGSHDEKSFVLEKPVHFKVGVNQITLLAMTLGLPDGGPIWSTDMQGLIS</sequence>
<dbReference type="SUPFAM" id="SSF51445">
    <property type="entry name" value="(Trans)glycosidases"/>
    <property type="match status" value="1"/>
</dbReference>
<dbReference type="Gene3D" id="2.60.120.260">
    <property type="entry name" value="Galactose-binding domain-like"/>
    <property type="match status" value="1"/>
</dbReference>
<evidence type="ECO:0000256" key="3">
    <source>
        <dbReference type="ARBA" id="ARBA00012756"/>
    </source>
</evidence>
<evidence type="ECO:0000259" key="4">
    <source>
        <dbReference type="Pfam" id="PF01301"/>
    </source>
</evidence>
<reference evidence="6" key="1">
    <citation type="journal article" date="2019" name="Science">
        <title>Mutation of a bHLH transcription factor allowed almond domestication.</title>
        <authorList>
            <person name="Sanchez-Perez R."/>
            <person name="Pavan S."/>
            <person name="Mazzeo R."/>
            <person name="Moldovan C."/>
            <person name="Aiese Cigliano R."/>
            <person name="Del Cueto J."/>
            <person name="Ricciardi F."/>
            <person name="Lotti C."/>
            <person name="Ricciardi L."/>
            <person name="Dicenta F."/>
            <person name="Lopez-Marques R.L."/>
            <person name="Lindberg Moller B."/>
        </authorList>
    </citation>
    <scope>NUCLEOTIDE SEQUENCE</scope>
</reference>
<dbReference type="InterPro" id="IPR031330">
    <property type="entry name" value="Gly_Hdrlase_35_cat"/>
</dbReference>
<dbReference type="PANTHER" id="PTHR23421">
    <property type="entry name" value="BETA-GALACTOSIDASE RELATED"/>
    <property type="match status" value="1"/>
</dbReference>
<dbReference type="SUPFAM" id="SSF49785">
    <property type="entry name" value="Galactose-binding domain-like"/>
    <property type="match status" value="1"/>
</dbReference>
<dbReference type="EC" id="3.2.1.23" evidence="3"/>